<name>A0A8H5FJY5_9AGAR</name>
<feature type="domain" description="Dynein heavy chain tail" evidence="3">
    <location>
        <begin position="245"/>
        <end position="836"/>
    </location>
</feature>
<dbReference type="EMBL" id="JAACJK010000008">
    <property type="protein sequence ID" value="KAF5339372.1"/>
    <property type="molecule type" value="Genomic_DNA"/>
</dbReference>
<dbReference type="GO" id="GO:0045505">
    <property type="term" value="F:dynein intermediate chain binding"/>
    <property type="evidence" value="ECO:0007669"/>
    <property type="project" value="InterPro"/>
</dbReference>
<dbReference type="Pfam" id="PF08385">
    <property type="entry name" value="DHC_N1"/>
    <property type="match status" value="1"/>
</dbReference>
<proteinExistence type="inferred from homology"/>
<sequence length="1242" mass="139777">MDPIPLTNGSSDALQAEGSTSNGSAAPTTSTGFDPELFRNYLLALLPPVIGASPEDLETLFDDEFDARVSRFASEAGAVLYVVKTKEEMEDDSPPLYAYHLTSQLAYHSSNVTTLALIKRGPILDPLTPLATQLHFLNLFAGDETPYESLHALVSHGVKPWFDAFVGSRGGGKEGDTKLGIPMTKKKFAELELSLLHLQQNVEIPETHLIIHNVIQRAVQQAHEAGVRPNISHLPPALLTDSTFLNTLHSHVNSWIKSIQAVTKLTRDVSSGTASQEINFWLSLERALENIEAQLRTEEVNMVMDCLRNAKRFHATVSFIADTGLKDATDLVHKYNQLMKDFPLNELLSATDLDKIQEGLNLIFGHVNRKLKLSPYPIRRALPLVEAISRDFNDVLLHILTSHRLLYTPYDTFERLMNQTSLIFKTWDDHIKEFTSMARELTRKRVEKFIPIKIVPAHAKLMNRTQYLREWRKQHEQLAVMTGPTRGLSAAGGAGGGAGVAMDIGGVDMEEEVKEAYEIVKRIDVLDVSVEGSEIWTAAETAYNERVSRVENQIIARLRDRLGTARNANEMFRVFSKFNALFVRPKIRGAIQEYQTQLIDSVKEDIKHLHDKFKTQYRYSEAFHMSQMRDLPPIAGAIIWARQIERQLVAYMKRVEDVLGKGWELYAEGQKLQAESAAFRKKLDTRAVFEAWLHDINRRNMGVDGRLFEIVKVRVATTGQSAIAAPASSGNTITSGQFQLAVNFDPQIITLFKEVRNLLWLNFQVPHAITNMAKDAKRVYPHAVSLMETVRTYGQMLDLVEKNRAVEWLVAEYRNEAQRMISRGMNIRWDYFINQYDTARYNSSGSGSGGSSGVADNRHVQFVREFASVVSVLQDKTNSVIDLYKDVILRNVEELATCAYTSEAFSELLGKIQGAIDKLNLEGYANLEHWVSELDKRIEGILLQRLTQIIHVWCTEFDRTDDGDTTTTTSGAAAAALGARDERALGSVGKRRGVGVAAGVGAGAGGVGLSADKRMKDEKFMEHHMVIKPIVHEIRIQNQVIFLDPPIEYARATWIRQLHDWLGVVCRLRRIQSSRYEIGLQMQGTVVSETNYTSLLTRFPDNTILERPFALIETKIQHLTAYVSKWLQFQSLWDLESEYVFSRLGDSLASWQALLTSIKKARSTFDTSETCKSFGVSAIVDYEQVQSRVNAKYDAWQKDVTSRFGVKLGNAMKEMHAQILKARNELEHHSIEGLMGGAPARR</sequence>
<comment type="caution">
    <text evidence="4">The sequence shown here is derived from an EMBL/GenBank/DDBJ whole genome shotgun (WGS) entry which is preliminary data.</text>
</comment>
<evidence type="ECO:0000313" key="4">
    <source>
        <dbReference type="EMBL" id="KAF5339372.1"/>
    </source>
</evidence>
<dbReference type="InterPro" id="IPR026983">
    <property type="entry name" value="DHC"/>
</dbReference>
<dbReference type="PANTHER" id="PTHR46532:SF4">
    <property type="entry name" value="AAA+ ATPASE DOMAIN-CONTAINING PROTEIN"/>
    <property type="match status" value="1"/>
</dbReference>
<evidence type="ECO:0000259" key="3">
    <source>
        <dbReference type="Pfam" id="PF08385"/>
    </source>
</evidence>
<dbReference type="AlphaFoldDB" id="A0A8H5FJY5"/>
<evidence type="ECO:0000256" key="1">
    <source>
        <dbReference type="ARBA" id="ARBA00008887"/>
    </source>
</evidence>
<evidence type="ECO:0000256" key="2">
    <source>
        <dbReference type="SAM" id="MobiDB-lite"/>
    </source>
</evidence>
<dbReference type="GO" id="GO:0005858">
    <property type="term" value="C:axonemal dynein complex"/>
    <property type="evidence" value="ECO:0007669"/>
    <property type="project" value="TreeGrafter"/>
</dbReference>
<evidence type="ECO:0000313" key="5">
    <source>
        <dbReference type="Proteomes" id="UP000541558"/>
    </source>
</evidence>
<feature type="compositionally biased region" description="Polar residues" evidence="2">
    <location>
        <begin position="7"/>
        <end position="30"/>
    </location>
</feature>
<dbReference type="Proteomes" id="UP000541558">
    <property type="component" value="Unassembled WGS sequence"/>
</dbReference>
<dbReference type="PANTHER" id="PTHR46532">
    <property type="entry name" value="MALE FERTILITY FACTOR KL5"/>
    <property type="match status" value="1"/>
</dbReference>
<dbReference type="GO" id="GO:0051959">
    <property type="term" value="F:dynein light intermediate chain binding"/>
    <property type="evidence" value="ECO:0007669"/>
    <property type="project" value="InterPro"/>
</dbReference>
<gene>
    <name evidence="4" type="ORF">D9611_009817</name>
</gene>
<dbReference type="InterPro" id="IPR013594">
    <property type="entry name" value="Dynein_heavy_tail"/>
</dbReference>
<feature type="region of interest" description="Disordered" evidence="2">
    <location>
        <begin position="1"/>
        <end position="30"/>
    </location>
</feature>
<dbReference type="GO" id="GO:0007018">
    <property type="term" value="P:microtubule-based movement"/>
    <property type="evidence" value="ECO:0007669"/>
    <property type="project" value="InterPro"/>
</dbReference>
<comment type="similarity">
    <text evidence="1">Belongs to the dynein heavy chain family.</text>
</comment>
<dbReference type="OrthoDB" id="447173at2759"/>
<accession>A0A8H5FJY5</accession>
<keyword evidence="5" id="KW-1185">Reference proteome</keyword>
<organism evidence="4 5">
    <name type="scientific">Ephemerocybe angulata</name>
    <dbReference type="NCBI Taxonomy" id="980116"/>
    <lineage>
        <taxon>Eukaryota</taxon>
        <taxon>Fungi</taxon>
        <taxon>Dikarya</taxon>
        <taxon>Basidiomycota</taxon>
        <taxon>Agaricomycotina</taxon>
        <taxon>Agaricomycetes</taxon>
        <taxon>Agaricomycetidae</taxon>
        <taxon>Agaricales</taxon>
        <taxon>Agaricineae</taxon>
        <taxon>Psathyrellaceae</taxon>
        <taxon>Ephemerocybe</taxon>
    </lineage>
</organism>
<reference evidence="4 5" key="1">
    <citation type="journal article" date="2020" name="ISME J.">
        <title>Uncovering the hidden diversity of litter-decomposition mechanisms in mushroom-forming fungi.</title>
        <authorList>
            <person name="Floudas D."/>
            <person name="Bentzer J."/>
            <person name="Ahren D."/>
            <person name="Johansson T."/>
            <person name="Persson P."/>
            <person name="Tunlid A."/>
        </authorList>
    </citation>
    <scope>NUCLEOTIDE SEQUENCE [LARGE SCALE GENOMIC DNA]</scope>
    <source>
        <strain evidence="4 5">CBS 175.51</strain>
    </source>
</reference>
<protein>
    <recommendedName>
        <fullName evidence="3">Dynein heavy chain tail domain-containing protein</fullName>
    </recommendedName>
</protein>